<organism evidence="3 4">
    <name type="scientific">Solilutibacter silvestris</name>
    <dbReference type="NCBI Taxonomy" id="1645665"/>
    <lineage>
        <taxon>Bacteria</taxon>
        <taxon>Pseudomonadati</taxon>
        <taxon>Pseudomonadota</taxon>
        <taxon>Gammaproteobacteria</taxon>
        <taxon>Lysobacterales</taxon>
        <taxon>Lysobacteraceae</taxon>
        <taxon>Solilutibacter</taxon>
    </lineage>
</organism>
<reference evidence="3 4" key="1">
    <citation type="submission" date="2017-08" db="EMBL/GenBank/DDBJ databases">
        <title>Lysobacter sylvestris genome.</title>
        <authorList>
            <person name="Zhang D.-C."/>
            <person name="Albuquerque L."/>
            <person name="Franca L."/>
            <person name="Froufe H.J.C."/>
            <person name="Barroso C."/>
            <person name="Egas C."/>
            <person name="Da Costa M."/>
            <person name="Margesin R."/>
        </authorList>
    </citation>
    <scope>NUCLEOTIDE SEQUENCE [LARGE SCALE GENOMIC DNA]</scope>
    <source>
        <strain evidence="3 4">AM20-91</strain>
    </source>
</reference>
<evidence type="ECO:0000256" key="2">
    <source>
        <dbReference type="SAM" id="SignalP"/>
    </source>
</evidence>
<dbReference type="AlphaFoldDB" id="A0A2K1Q298"/>
<keyword evidence="2" id="KW-0732">Signal</keyword>
<keyword evidence="4" id="KW-1185">Reference proteome</keyword>
<dbReference type="PROSITE" id="PS51257">
    <property type="entry name" value="PROKAR_LIPOPROTEIN"/>
    <property type="match status" value="1"/>
</dbReference>
<feature type="compositionally biased region" description="Low complexity" evidence="1">
    <location>
        <begin position="150"/>
        <end position="162"/>
    </location>
</feature>
<accession>A0A2K1Q298</accession>
<sequence>MKRSRKVSLSLMAALPMALVACSDSQPQQTPRDAVMQSVAQCEASGWATHAECETAYNKAKAEHDRNAPAFASQDACNAQFSNCAQRMDGGGHSSWAPMMMGFAAGYLLNRNGGVAAPAGCASAPNQPGCGGSGGGRFFTSTPLYQRTSSSEFTSASGESFGARSGTSVPARAATMSRGGFGETGAGHGSGE</sequence>
<evidence type="ECO:0000313" key="3">
    <source>
        <dbReference type="EMBL" id="PNS09166.1"/>
    </source>
</evidence>
<evidence type="ECO:0000256" key="1">
    <source>
        <dbReference type="SAM" id="MobiDB-lite"/>
    </source>
</evidence>
<feature type="region of interest" description="Disordered" evidence="1">
    <location>
        <begin position="150"/>
        <end position="192"/>
    </location>
</feature>
<comment type="caution">
    <text evidence="3">The sequence shown here is derived from an EMBL/GenBank/DDBJ whole genome shotgun (WGS) entry which is preliminary data.</text>
</comment>
<protein>
    <recommendedName>
        <fullName evidence="5">DUF1190 domain-containing protein</fullName>
    </recommendedName>
</protein>
<dbReference type="Pfam" id="PF06693">
    <property type="entry name" value="DUF1190"/>
    <property type="match status" value="1"/>
</dbReference>
<dbReference type="InterPro" id="IPR009576">
    <property type="entry name" value="Biofilm_formation_YgiB"/>
</dbReference>
<feature type="signal peptide" evidence="2">
    <location>
        <begin position="1"/>
        <end position="21"/>
    </location>
</feature>
<evidence type="ECO:0000313" key="4">
    <source>
        <dbReference type="Proteomes" id="UP000236220"/>
    </source>
</evidence>
<dbReference type="RefSeq" id="WP_165782376.1">
    <property type="nucleotide sequence ID" value="NZ_NPZB01000001.1"/>
</dbReference>
<name>A0A2K1Q298_9GAMM</name>
<feature type="compositionally biased region" description="Gly residues" evidence="1">
    <location>
        <begin position="179"/>
        <end position="192"/>
    </location>
</feature>
<dbReference type="Proteomes" id="UP000236220">
    <property type="component" value="Unassembled WGS sequence"/>
</dbReference>
<feature type="chain" id="PRO_5014446550" description="DUF1190 domain-containing protein" evidence="2">
    <location>
        <begin position="22"/>
        <end position="192"/>
    </location>
</feature>
<gene>
    <name evidence="3" type="ORF">Lysil_0795</name>
</gene>
<evidence type="ECO:0008006" key="5">
    <source>
        <dbReference type="Google" id="ProtNLM"/>
    </source>
</evidence>
<proteinExistence type="predicted"/>
<dbReference type="EMBL" id="NPZB01000001">
    <property type="protein sequence ID" value="PNS09166.1"/>
    <property type="molecule type" value="Genomic_DNA"/>
</dbReference>